<evidence type="ECO:0000313" key="8">
    <source>
        <dbReference type="EMBL" id="TVT33065.1"/>
    </source>
</evidence>
<evidence type="ECO:0000256" key="1">
    <source>
        <dbReference type="ARBA" id="ARBA00004196"/>
    </source>
</evidence>
<feature type="signal peptide" evidence="6">
    <location>
        <begin position="1"/>
        <end position="31"/>
    </location>
</feature>
<organism evidence="8 9">
    <name type="scientific">Marinobacter vinifirmus</name>
    <dbReference type="NCBI Taxonomy" id="355591"/>
    <lineage>
        <taxon>Bacteria</taxon>
        <taxon>Pseudomonadati</taxon>
        <taxon>Pseudomonadota</taxon>
        <taxon>Gammaproteobacteria</taxon>
        <taxon>Pseudomonadales</taxon>
        <taxon>Marinobacteraceae</taxon>
        <taxon>Marinobacter</taxon>
    </lineage>
</organism>
<dbReference type="Pfam" id="PF01497">
    <property type="entry name" value="Peripla_BP_2"/>
    <property type="match status" value="1"/>
</dbReference>
<evidence type="ECO:0000256" key="4">
    <source>
        <dbReference type="ARBA" id="ARBA00022496"/>
    </source>
</evidence>
<keyword evidence="3" id="KW-0813">Transport</keyword>
<dbReference type="InterPro" id="IPR002491">
    <property type="entry name" value="ABC_transptr_periplasmic_BD"/>
</dbReference>
<proteinExistence type="inferred from homology"/>
<dbReference type="AlphaFoldDB" id="A0A558B973"/>
<dbReference type="EMBL" id="VMRX01000026">
    <property type="protein sequence ID" value="TVT33065.1"/>
    <property type="molecule type" value="Genomic_DNA"/>
</dbReference>
<keyword evidence="4" id="KW-0406">Ion transport</keyword>
<feature type="domain" description="Fe/B12 periplasmic-binding" evidence="7">
    <location>
        <begin position="51"/>
        <end position="318"/>
    </location>
</feature>
<protein>
    <submittedName>
        <fullName evidence="8">ABC transporter substrate-binding protein</fullName>
    </submittedName>
</protein>
<keyword evidence="4" id="KW-0410">Iron transport</keyword>
<dbReference type="SUPFAM" id="SSF53807">
    <property type="entry name" value="Helical backbone' metal receptor"/>
    <property type="match status" value="1"/>
</dbReference>
<accession>A0A558B973</accession>
<dbReference type="PANTHER" id="PTHR30532:SF1">
    <property type="entry name" value="IRON(3+)-HYDROXAMATE-BINDING PROTEIN FHUD"/>
    <property type="match status" value="1"/>
</dbReference>
<keyword evidence="4" id="KW-0408">Iron</keyword>
<evidence type="ECO:0000256" key="6">
    <source>
        <dbReference type="SAM" id="SignalP"/>
    </source>
</evidence>
<sequence length="319" mass="33618">MSSLSNRFQSTLLQTLAAVAVVSVSLSQAMAETRTVESAYGPVQISGQPGRVVTLYEGALDAALAVDANAVGAVITRGGSDVAEYIKSEAGDIAIVGAPAETNIEAVIAAQPDLILAPPRINQQQVALLSRIAPVVASNVPMFQPDSWERETRLFAKAMGREAKAEKVIGQVKERITEVAQVVSAKIPAGQRDAALVRWMPQGPLVMAEGLFSASLLQAVGFELTDKDLVKEGRPHSEPLSLENLSSMDQSWVFLATLNEDGDKALDAARKSPAFARLNSVQNDQVIGVSGQLWTSATGPLAALAILDDIEAAVNAIQP</sequence>
<dbReference type="RefSeq" id="WP_273133709.1">
    <property type="nucleotide sequence ID" value="NZ_VMRX01000026.1"/>
</dbReference>
<dbReference type="Proteomes" id="UP000319142">
    <property type="component" value="Unassembled WGS sequence"/>
</dbReference>
<comment type="similarity">
    <text evidence="2">Belongs to the bacterial solute-binding protein 8 family.</text>
</comment>
<evidence type="ECO:0000256" key="2">
    <source>
        <dbReference type="ARBA" id="ARBA00008814"/>
    </source>
</evidence>
<dbReference type="PROSITE" id="PS50983">
    <property type="entry name" value="FE_B12_PBP"/>
    <property type="match status" value="1"/>
</dbReference>
<evidence type="ECO:0000259" key="7">
    <source>
        <dbReference type="PROSITE" id="PS50983"/>
    </source>
</evidence>
<evidence type="ECO:0000313" key="9">
    <source>
        <dbReference type="Proteomes" id="UP000319142"/>
    </source>
</evidence>
<dbReference type="Gene3D" id="3.40.50.1980">
    <property type="entry name" value="Nitrogenase molybdenum iron protein domain"/>
    <property type="match status" value="2"/>
</dbReference>
<gene>
    <name evidence="8" type="ORF">FHK81_10395</name>
</gene>
<reference evidence="8 9" key="1">
    <citation type="submission" date="2019-07" db="EMBL/GenBank/DDBJ databases">
        <title>The pathways for chlorine oxyanion respiration interact through the shared metabolite chlorate.</title>
        <authorList>
            <person name="Barnum T.P."/>
            <person name="Cheng Y."/>
            <person name="Hill K.A."/>
            <person name="Lucas L.N."/>
            <person name="Carlson H.K."/>
            <person name="Coates J.D."/>
        </authorList>
    </citation>
    <scope>NUCLEOTIDE SEQUENCE [LARGE SCALE GENOMIC DNA]</scope>
    <source>
        <strain evidence="8">UCB</strain>
    </source>
</reference>
<comment type="caution">
    <text evidence="8">The sequence shown here is derived from an EMBL/GenBank/DDBJ whole genome shotgun (WGS) entry which is preliminary data.</text>
</comment>
<dbReference type="GO" id="GO:0030288">
    <property type="term" value="C:outer membrane-bounded periplasmic space"/>
    <property type="evidence" value="ECO:0007669"/>
    <property type="project" value="TreeGrafter"/>
</dbReference>
<dbReference type="PANTHER" id="PTHR30532">
    <property type="entry name" value="IRON III DICITRATE-BINDING PERIPLASMIC PROTEIN"/>
    <property type="match status" value="1"/>
</dbReference>
<dbReference type="InterPro" id="IPR051313">
    <property type="entry name" value="Bact_iron-sidero_bind"/>
</dbReference>
<dbReference type="GO" id="GO:1901678">
    <property type="term" value="P:iron coordination entity transport"/>
    <property type="evidence" value="ECO:0007669"/>
    <property type="project" value="UniProtKB-ARBA"/>
</dbReference>
<evidence type="ECO:0000256" key="3">
    <source>
        <dbReference type="ARBA" id="ARBA00022448"/>
    </source>
</evidence>
<comment type="subcellular location">
    <subcellularLocation>
        <location evidence="1">Cell envelope</location>
    </subcellularLocation>
</comment>
<keyword evidence="5 6" id="KW-0732">Signal</keyword>
<feature type="chain" id="PRO_5022098792" evidence="6">
    <location>
        <begin position="32"/>
        <end position="319"/>
    </location>
</feature>
<evidence type="ECO:0000256" key="5">
    <source>
        <dbReference type="ARBA" id="ARBA00022729"/>
    </source>
</evidence>
<name>A0A558B973_9GAMM</name>